<sequence length="324" mass="35453">MYFTSIRKNIAVTIFFLSSSYSLAYAQTDPCSTLADMQSKSDATLFVGYGSGPSQKESDQNAQIDLARNIRQKVTASSAVEESNQETTLKASSKSVVSEILIGAKVLKRCPNNSSFSTVVTLEKANFISSLNEKLTTNIKKAVSLNKAISTAKTEEILAQQVESSKKFLADYQENFEADLELCKVYKGCANLNSENAIQELSELVAKQGDKDQYLLVTNEDKVSTALRENIITLLEADNIKIMDESVSEDSKNSKRKIRASCKAKVGSKIPGSNDRIVETTCTVEAYIGKQKKFRKVFSCKATADAEISTDDAVSSCSGRLQLE</sequence>
<organism evidence="2 3">
    <name type="scientific">Silvanigrella aquatica</name>
    <dbReference type="NCBI Taxonomy" id="1915309"/>
    <lineage>
        <taxon>Bacteria</taxon>
        <taxon>Pseudomonadati</taxon>
        <taxon>Bdellovibrionota</taxon>
        <taxon>Oligoflexia</taxon>
        <taxon>Silvanigrellales</taxon>
        <taxon>Silvanigrellaceae</taxon>
        <taxon>Silvanigrella</taxon>
    </lineage>
</organism>
<proteinExistence type="predicted"/>
<dbReference type="Gene3D" id="3.10.28.20">
    <property type="entry name" value="Acetamidase/Formamidase-like domains"/>
    <property type="match status" value="1"/>
</dbReference>
<dbReference type="OrthoDB" id="5292113at2"/>
<dbReference type="STRING" id="1915309.AXG55_03965"/>
<evidence type="ECO:0000256" key="1">
    <source>
        <dbReference type="SAM" id="SignalP"/>
    </source>
</evidence>
<protein>
    <recommendedName>
        <fullName evidence="4">LPP20 lipoprotein</fullName>
    </recommendedName>
</protein>
<dbReference type="AlphaFoldDB" id="A0A1L4CYU8"/>
<keyword evidence="1" id="KW-0732">Signal</keyword>
<feature type="signal peptide" evidence="1">
    <location>
        <begin position="1"/>
        <end position="24"/>
    </location>
</feature>
<keyword evidence="3" id="KW-1185">Reference proteome</keyword>
<accession>A0A1L4CYU8</accession>
<evidence type="ECO:0000313" key="3">
    <source>
        <dbReference type="Proteomes" id="UP000184731"/>
    </source>
</evidence>
<name>A0A1L4CYU8_9BACT</name>
<dbReference type="EMBL" id="CP017834">
    <property type="protein sequence ID" value="APJ03107.1"/>
    <property type="molecule type" value="Genomic_DNA"/>
</dbReference>
<feature type="chain" id="PRO_5012046706" description="LPP20 lipoprotein" evidence="1">
    <location>
        <begin position="25"/>
        <end position="324"/>
    </location>
</feature>
<evidence type="ECO:0000313" key="2">
    <source>
        <dbReference type="EMBL" id="APJ03107.1"/>
    </source>
</evidence>
<dbReference type="Proteomes" id="UP000184731">
    <property type="component" value="Chromosome"/>
</dbReference>
<evidence type="ECO:0008006" key="4">
    <source>
        <dbReference type="Google" id="ProtNLM"/>
    </source>
</evidence>
<dbReference type="RefSeq" id="WP_148696827.1">
    <property type="nucleotide sequence ID" value="NZ_CP017834.1"/>
</dbReference>
<gene>
    <name evidence="2" type="ORF">AXG55_03965</name>
</gene>
<dbReference type="KEGG" id="saqi:AXG55_03965"/>
<reference evidence="2 3" key="1">
    <citation type="submission" date="2016-10" db="EMBL/GenBank/DDBJ databases">
        <title>Silvanigrella aquatica sp. nov., isolated from a freshwater lake located in the Black Forest, Germany, description of Silvanigrellaceae fam. nov., Silvanigrellales ord. nov., reclassification of the order Bdellovibrionales in the class Oligoflexia, reclassification of the families Bacteriovoracaceae and Halobacteriovoraceae in the new order Bacteriovoracales ord. nov., and reclassification of the family Pseudobacteriovoracaceae in the order Oligoflexiales.</title>
        <authorList>
            <person name="Hahn M.W."/>
            <person name="Schmidt J."/>
            <person name="Koll U."/>
            <person name="Rohde M."/>
            <person name="Verbag S."/>
            <person name="Pitt A."/>
            <person name="Nakai R."/>
            <person name="Naganuma T."/>
            <person name="Lang E."/>
        </authorList>
    </citation>
    <scope>NUCLEOTIDE SEQUENCE [LARGE SCALE GENOMIC DNA]</scope>
    <source>
        <strain evidence="2 3">MWH-Nonnen-W8red</strain>
    </source>
</reference>